<keyword evidence="2" id="KW-1185">Reference proteome</keyword>
<dbReference type="Pfam" id="PF01663">
    <property type="entry name" value="Phosphodiest"/>
    <property type="match status" value="1"/>
</dbReference>
<accession>A0A0B6X016</accession>
<dbReference type="STRING" id="454194.PYK22_01762"/>
<dbReference type="OrthoDB" id="502398at2"/>
<dbReference type="SUPFAM" id="SSF53649">
    <property type="entry name" value="Alkaline phosphatase-like"/>
    <property type="match status" value="1"/>
</dbReference>
<dbReference type="AlphaFoldDB" id="A0A0B6X016"/>
<name>A0A0B6X016_9BACT</name>
<reference evidence="1 2" key="2">
    <citation type="submission" date="2015-01" db="EMBL/GenBank/DDBJ databases">
        <title>Complete genome sequence of Pyrinomonas methylaliphatogenes type strain K22T.</title>
        <authorList>
            <person name="Lee K.C.Y."/>
            <person name="Power J.F."/>
            <person name="Dunfield P.F."/>
            <person name="Morgan X.C."/>
            <person name="Huttenhower C."/>
            <person name="Stott M.B."/>
        </authorList>
    </citation>
    <scope>NUCLEOTIDE SEQUENCE [LARGE SCALE GENOMIC DNA]</scope>
    <source>
        <strain evidence="1 2">K22</strain>
    </source>
</reference>
<dbReference type="Proteomes" id="UP000031518">
    <property type="component" value="Unassembled WGS sequence"/>
</dbReference>
<sequence length="450" mass="50839">MKRGSAALIEIARRADERSLAIETAHETADRKLLVCLDGVPFDLIEAARARGLFSSFNRPTRLLSPFPTMTNIALSIMFDESAPLGYESLYFDRERGALMGGVRKYLGRRTPDKIPSSYMDLLDYQEPLACEFLVYVAPHKVVAADFRRFYAAFARASGDEDFFAFLKGVDGMLHICGPEALLEALCELDRMLEKIRHREGDRTEILLFSDHGMNLVENRRANVRTHLEKRGYQVVSQFGRASARQVAIPAFGLCGYVALYSAENDKAELAQHLAELEGVDFSVYRDGEALMLVGVEGRARIDRRLIGAEAHYKYEPQEGDPLRLLPKIETMRAARLFDASGYAHDHAWYEWTAEHIYPDALANLYNSIFEPHVVNAADVLVSLRDGYYYGASIFGRLVRLLATHGNALLPSSSAFLMSTHREFPPHMRASDLRYSFKPKRKLRSLSSQR</sequence>
<organism evidence="1 2">
    <name type="scientific">Pyrinomonas methylaliphatogenes</name>
    <dbReference type="NCBI Taxonomy" id="454194"/>
    <lineage>
        <taxon>Bacteria</taxon>
        <taxon>Pseudomonadati</taxon>
        <taxon>Acidobacteriota</taxon>
        <taxon>Blastocatellia</taxon>
        <taxon>Blastocatellales</taxon>
        <taxon>Pyrinomonadaceae</taxon>
        <taxon>Pyrinomonas</taxon>
    </lineage>
</organism>
<dbReference type="InterPro" id="IPR002591">
    <property type="entry name" value="Phosphodiest/P_Trfase"/>
</dbReference>
<evidence type="ECO:0000313" key="1">
    <source>
        <dbReference type="EMBL" id="CDM65755.1"/>
    </source>
</evidence>
<evidence type="ECO:0000313" key="2">
    <source>
        <dbReference type="Proteomes" id="UP000031518"/>
    </source>
</evidence>
<reference evidence="1 2" key="1">
    <citation type="submission" date="2013-12" db="EMBL/GenBank/DDBJ databases">
        <authorList>
            <person name="Stott M."/>
        </authorList>
    </citation>
    <scope>NUCLEOTIDE SEQUENCE [LARGE SCALE GENOMIC DNA]</scope>
    <source>
        <strain evidence="1 2">K22</strain>
    </source>
</reference>
<protein>
    <submittedName>
        <fullName evidence="1">Type I phosphodiesterase / nucleotide pyrophosphatase</fullName>
    </submittedName>
</protein>
<dbReference type="Gene3D" id="3.40.720.10">
    <property type="entry name" value="Alkaline Phosphatase, subunit A"/>
    <property type="match status" value="1"/>
</dbReference>
<proteinExistence type="predicted"/>
<dbReference type="EMBL" id="CBXV010000006">
    <property type="protein sequence ID" value="CDM65755.1"/>
    <property type="molecule type" value="Genomic_DNA"/>
</dbReference>
<dbReference type="RefSeq" id="WP_041976283.1">
    <property type="nucleotide sequence ID" value="NZ_CBXV010000006.1"/>
</dbReference>
<dbReference type="InterPro" id="IPR017850">
    <property type="entry name" value="Alkaline_phosphatase_core_sf"/>
</dbReference>
<gene>
    <name evidence="1" type="ORF">PYK22_01762</name>
</gene>